<dbReference type="RefSeq" id="WP_103982541.1">
    <property type="nucleotide sequence ID" value="NZ_FNVS01000003.1"/>
</dbReference>
<dbReference type="Gene3D" id="1.10.10.10">
    <property type="entry name" value="Winged helix-like DNA-binding domain superfamily/Winged helix DNA-binding domain"/>
    <property type="match status" value="1"/>
</dbReference>
<gene>
    <name evidence="6" type="ORF">SAMN05444001_10316</name>
</gene>
<dbReference type="PANTHER" id="PTHR33602:SF1">
    <property type="entry name" value="REGULATORY PROTEIN RECX FAMILY PROTEIN"/>
    <property type="match status" value="1"/>
</dbReference>
<dbReference type="InterPro" id="IPR053924">
    <property type="entry name" value="RecX_HTH_2nd"/>
</dbReference>
<evidence type="ECO:0000313" key="7">
    <source>
        <dbReference type="Proteomes" id="UP000236725"/>
    </source>
</evidence>
<sequence length="163" mass="19001">MKQITEPELLHRAAAYCSSAERCIQDVKKKIDAAGLPTEAAQRIIDRLLKEKFIDEERFCRSFVNDKLRFNKWGRIKIAYELQKRGIPASKRAEALNNIDDEEYRDILHSLLKNKKKTTKGKDERELFNKLLRFASGRGFESREAVICLQQLFKGSNYADDFE</sequence>
<name>A0A8G2BUL1_9BACT</name>
<proteinExistence type="inferred from homology"/>
<evidence type="ECO:0000256" key="4">
    <source>
        <dbReference type="ARBA" id="ARBA00022490"/>
    </source>
</evidence>
<dbReference type="Pfam" id="PF02631">
    <property type="entry name" value="RecX_HTH2"/>
    <property type="match status" value="1"/>
</dbReference>
<evidence type="ECO:0000256" key="2">
    <source>
        <dbReference type="ARBA" id="ARBA00009695"/>
    </source>
</evidence>
<reference evidence="6 7" key="1">
    <citation type="submission" date="2016-10" db="EMBL/GenBank/DDBJ databases">
        <authorList>
            <person name="Varghese N."/>
            <person name="Submissions S."/>
        </authorList>
    </citation>
    <scope>NUCLEOTIDE SEQUENCE [LARGE SCALE GENOMIC DNA]</scope>
    <source>
        <strain evidence="6 7">DSM 29073</strain>
    </source>
</reference>
<dbReference type="EMBL" id="FNVS01000003">
    <property type="protein sequence ID" value="SEF58560.1"/>
    <property type="molecule type" value="Genomic_DNA"/>
</dbReference>
<evidence type="ECO:0000256" key="3">
    <source>
        <dbReference type="ARBA" id="ARBA00018111"/>
    </source>
</evidence>
<organism evidence="6 7">
    <name type="scientific">Parabacteroides chinchillae</name>
    <dbReference type="NCBI Taxonomy" id="871327"/>
    <lineage>
        <taxon>Bacteria</taxon>
        <taxon>Pseudomonadati</taxon>
        <taxon>Bacteroidota</taxon>
        <taxon>Bacteroidia</taxon>
        <taxon>Bacteroidales</taxon>
        <taxon>Tannerellaceae</taxon>
        <taxon>Parabacteroides</taxon>
    </lineage>
</organism>
<feature type="domain" description="RecX second three-helical" evidence="5">
    <location>
        <begin position="55"/>
        <end position="96"/>
    </location>
</feature>
<dbReference type="GO" id="GO:0006282">
    <property type="term" value="P:regulation of DNA repair"/>
    <property type="evidence" value="ECO:0007669"/>
    <property type="project" value="InterPro"/>
</dbReference>
<dbReference type="PANTHER" id="PTHR33602">
    <property type="entry name" value="REGULATORY PROTEIN RECX FAMILY PROTEIN"/>
    <property type="match status" value="1"/>
</dbReference>
<comment type="caution">
    <text evidence="6">The sequence shown here is derived from an EMBL/GenBank/DDBJ whole genome shotgun (WGS) entry which is preliminary data.</text>
</comment>
<evidence type="ECO:0000256" key="1">
    <source>
        <dbReference type="ARBA" id="ARBA00004496"/>
    </source>
</evidence>
<dbReference type="InterPro" id="IPR036388">
    <property type="entry name" value="WH-like_DNA-bd_sf"/>
</dbReference>
<dbReference type="InterPro" id="IPR003783">
    <property type="entry name" value="Regulatory_RecX"/>
</dbReference>
<evidence type="ECO:0000313" key="6">
    <source>
        <dbReference type="EMBL" id="SEF58560.1"/>
    </source>
</evidence>
<keyword evidence="4" id="KW-0963">Cytoplasm</keyword>
<protein>
    <recommendedName>
        <fullName evidence="3">Regulatory protein RecX</fullName>
    </recommendedName>
</protein>
<evidence type="ECO:0000259" key="5">
    <source>
        <dbReference type="Pfam" id="PF02631"/>
    </source>
</evidence>
<dbReference type="Proteomes" id="UP000236725">
    <property type="component" value="Unassembled WGS sequence"/>
</dbReference>
<comment type="subcellular location">
    <subcellularLocation>
        <location evidence="1">Cytoplasm</location>
    </subcellularLocation>
</comment>
<accession>A0A8G2BUL1</accession>
<dbReference type="AlphaFoldDB" id="A0A8G2BUL1"/>
<keyword evidence="7" id="KW-1185">Reference proteome</keyword>
<dbReference type="GO" id="GO:0005737">
    <property type="term" value="C:cytoplasm"/>
    <property type="evidence" value="ECO:0007669"/>
    <property type="project" value="UniProtKB-SubCell"/>
</dbReference>
<comment type="similarity">
    <text evidence="2">Belongs to the RecX family.</text>
</comment>